<protein>
    <submittedName>
        <fullName evidence="1">Uncharacterized protein</fullName>
    </submittedName>
</protein>
<name>A0A8I1FS34_9PSED</name>
<dbReference type="Proteomes" id="UP000658390">
    <property type="component" value="Unassembled WGS sequence"/>
</dbReference>
<accession>A0A8I1FS34</accession>
<dbReference type="AlphaFoldDB" id="A0A8I1FS34"/>
<evidence type="ECO:0000313" key="1">
    <source>
        <dbReference type="EMBL" id="MBJ2259687.1"/>
    </source>
</evidence>
<sequence length="61" mass="7042">MNAIQSAQYDEKAFASWFCAHKDIPEDVDPFDVTDEGMFVWKETRDGLAQWLEMQKSDTPA</sequence>
<dbReference type="RefSeq" id="WP_108184807.1">
    <property type="nucleotide sequence ID" value="NZ_JAEKCZ010000034.1"/>
</dbReference>
<dbReference type="EMBL" id="JAEKCZ010000034">
    <property type="protein sequence ID" value="MBJ2259687.1"/>
    <property type="molecule type" value="Genomic_DNA"/>
</dbReference>
<organism evidence="1 2">
    <name type="scientific">Pseudomonas psychrophila</name>
    <dbReference type="NCBI Taxonomy" id="122355"/>
    <lineage>
        <taxon>Bacteria</taxon>
        <taxon>Pseudomonadati</taxon>
        <taxon>Pseudomonadota</taxon>
        <taxon>Gammaproteobacteria</taxon>
        <taxon>Pseudomonadales</taxon>
        <taxon>Pseudomonadaceae</taxon>
        <taxon>Pseudomonas</taxon>
    </lineage>
</organism>
<proteinExistence type="predicted"/>
<comment type="caution">
    <text evidence="1">The sequence shown here is derived from an EMBL/GenBank/DDBJ whole genome shotgun (WGS) entry which is preliminary data.</text>
</comment>
<evidence type="ECO:0000313" key="2">
    <source>
        <dbReference type="Proteomes" id="UP000658390"/>
    </source>
</evidence>
<gene>
    <name evidence="1" type="ORF">JFT45_24600</name>
</gene>
<reference evidence="1" key="1">
    <citation type="submission" date="2020-12" db="EMBL/GenBank/DDBJ databases">
        <title>Antibiotic resistance and phylogeny of Pseudomonas spp. isolated over three decades from chicken meat in the Norwegian food chain.</title>
        <authorList>
            <person name="Moen B."/>
        </authorList>
    </citation>
    <scope>NUCLEOTIDE SEQUENCE</scope>
    <source>
        <strain evidence="1">MF6762</strain>
    </source>
</reference>